<comment type="catalytic activity">
    <reaction evidence="3">
        <text>L-allo-threonine + NADP(+) = aminoacetone + CO2 + NADPH</text>
        <dbReference type="Rhea" id="RHEA:43524"/>
        <dbReference type="ChEBI" id="CHEBI:16526"/>
        <dbReference type="ChEBI" id="CHEBI:57783"/>
        <dbReference type="ChEBI" id="CHEBI:58320"/>
        <dbReference type="ChEBI" id="CHEBI:58349"/>
        <dbReference type="ChEBI" id="CHEBI:58585"/>
        <dbReference type="EC" id="1.1.1.381"/>
    </reaction>
</comment>
<dbReference type="CDD" id="cd05233">
    <property type="entry name" value="SDR_c"/>
    <property type="match status" value="1"/>
</dbReference>
<dbReference type="Proteomes" id="UP001379533">
    <property type="component" value="Chromosome"/>
</dbReference>
<evidence type="ECO:0000313" key="13">
    <source>
        <dbReference type="Proteomes" id="UP001379533"/>
    </source>
</evidence>
<dbReference type="EC" id="1.1.1.381" evidence="5"/>
<name>A0ABZ2KIR7_9BACT</name>
<dbReference type="InterPro" id="IPR020904">
    <property type="entry name" value="Sc_DH/Rdtase_CS"/>
</dbReference>
<evidence type="ECO:0000256" key="1">
    <source>
        <dbReference type="ARBA" id="ARBA00006484"/>
    </source>
</evidence>
<dbReference type="Pfam" id="PF00106">
    <property type="entry name" value="adh_short"/>
    <property type="match status" value="1"/>
</dbReference>
<evidence type="ECO:0000313" key="12">
    <source>
        <dbReference type="EMBL" id="WXA98553.1"/>
    </source>
</evidence>
<evidence type="ECO:0000256" key="2">
    <source>
        <dbReference type="ARBA" id="ARBA00023002"/>
    </source>
</evidence>
<sequence>MSASSSKKVAVVTGASSGIGAVYAERLAARSYDLVVVARRADRLHALAAKIATTSPGTKVEVVEADLTTEPGLARVEKILAGDPDVHMFVNNAGLARVSPLAQSTSADSATQIALNIVAFTRLTRAVLPAFLSRNAGVIVNVASVMALHALPVSSVYSGTKGYVLNFSRGLQQELAGTGVKVQVVLPATTATEIWDNAGIPLAALPQDTIMTTENMVDAALAGLDQGETITWPSLADASLWDKYDAARTELFAATQTSKPAPRYKVE</sequence>
<dbReference type="PROSITE" id="PS00061">
    <property type="entry name" value="ADH_SHORT"/>
    <property type="match status" value="1"/>
</dbReference>
<proteinExistence type="inferred from homology"/>
<dbReference type="PRINTS" id="PR00080">
    <property type="entry name" value="SDRFAMILY"/>
</dbReference>
<dbReference type="PANTHER" id="PTHR43086">
    <property type="entry name" value="VERY-LONG-CHAIN 3-OXOOACYL-COA REDUCTASE"/>
    <property type="match status" value="1"/>
</dbReference>
<keyword evidence="2" id="KW-0560">Oxidoreductase</keyword>
<dbReference type="Gene3D" id="3.40.50.720">
    <property type="entry name" value="NAD(P)-binding Rossmann-like Domain"/>
    <property type="match status" value="1"/>
</dbReference>
<dbReference type="EC" id="1.1.1.298" evidence="4"/>
<reference evidence="12 13" key="1">
    <citation type="submission" date="2021-12" db="EMBL/GenBank/DDBJ databases">
        <title>Discovery of the Pendulisporaceae a myxobacterial family with distinct sporulation behavior and unique specialized metabolism.</title>
        <authorList>
            <person name="Garcia R."/>
            <person name="Popoff A."/>
            <person name="Bader C.D."/>
            <person name="Loehr J."/>
            <person name="Walesch S."/>
            <person name="Walt C."/>
            <person name="Boldt J."/>
            <person name="Bunk B."/>
            <person name="Haeckl F.J.F.P.J."/>
            <person name="Gunesch A.P."/>
            <person name="Birkelbach J."/>
            <person name="Nuebel U."/>
            <person name="Pietschmann T."/>
            <person name="Bach T."/>
            <person name="Mueller R."/>
        </authorList>
    </citation>
    <scope>NUCLEOTIDE SEQUENCE [LARGE SCALE GENOMIC DNA]</scope>
    <source>
        <strain evidence="12 13">MSr12523</strain>
    </source>
</reference>
<dbReference type="PANTHER" id="PTHR43086:SF3">
    <property type="entry name" value="NADP-DEPENDENT 3-HYDROXY ACID DEHYDROGENASE YDFG"/>
    <property type="match status" value="1"/>
</dbReference>
<dbReference type="SUPFAM" id="SSF51735">
    <property type="entry name" value="NAD(P)-binding Rossmann-fold domains"/>
    <property type="match status" value="1"/>
</dbReference>
<comment type="catalytic activity">
    <reaction evidence="10">
        <text>3-hydroxypropanoate + NADP(+) = 3-oxopropanoate + NADPH + H(+)</text>
        <dbReference type="Rhea" id="RHEA:26438"/>
        <dbReference type="ChEBI" id="CHEBI:15378"/>
        <dbReference type="ChEBI" id="CHEBI:16510"/>
        <dbReference type="ChEBI" id="CHEBI:33190"/>
        <dbReference type="ChEBI" id="CHEBI:57783"/>
        <dbReference type="ChEBI" id="CHEBI:58349"/>
        <dbReference type="EC" id="1.1.1.298"/>
    </reaction>
</comment>
<dbReference type="RefSeq" id="WP_394849167.1">
    <property type="nucleotide sequence ID" value="NZ_CP089982.1"/>
</dbReference>
<evidence type="ECO:0000256" key="4">
    <source>
        <dbReference type="ARBA" id="ARBA00044050"/>
    </source>
</evidence>
<dbReference type="InterPro" id="IPR002347">
    <property type="entry name" value="SDR_fam"/>
</dbReference>
<comment type="function">
    <text evidence="9">NADP-dependent dehydrogenase with broad substrate specificity acting on 3-hydroxy acids. Catalyzes the NADP-dependent oxidation of L-allo-threonine to L-2-amino-3-keto-butyrate, which is spontaneously decarboxylated into aminoacetone. Also acts on D-threonine, L-serine, D-serine, D-3-hydroxyisobutyrate, L-3-hydroxyisobutyrate, D-glycerate and L-glycerate. Able to catalyze the reduction of the malonic semialdehyde to 3-hydroxypropionic acid. YdfG is apparently supplementing RutE, the presumed malonic semialdehyde reductase involved in pyrimidine degradation since both are able to detoxify malonic semialdehyde.</text>
</comment>
<dbReference type="PIRSF" id="PIRSF000126">
    <property type="entry name" value="11-beta-HSD1"/>
    <property type="match status" value="1"/>
</dbReference>
<dbReference type="PRINTS" id="PR00081">
    <property type="entry name" value="GDHRDH"/>
</dbReference>
<gene>
    <name evidence="12" type="ORF">LZC95_17180</name>
</gene>
<evidence type="ECO:0000256" key="5">
    <source>
        <dbReference type="ARBA" id="ARBA00044059"/>
    </source>
</evidence>
<evidence type="ECO:0000256" key="10">
    <source>
        <dbReference type="ARBA" id="ARBA00047274"/>
    </source>
</evidence>
<evidence type="ECO:0000256" key="11">
    <source>
        <dbReference type="RuleBase" id="RU000363"/>
    </source>
</evidence>
<evidence type="ECO:0000256" key="6">
    <source>
        <dbReference type="ARBA" id="ARBA00044065"/>
    </source>
</evidence>
<comment type="similarity">
    <text evidence="1 11">Belongs to the short-chain dehydrogenases/reductases (SDR) family.</text>
</comment>
<evidence type="ECO:0000256" key="9">
    <source>
        <dbReference type="ARBA" id="ARBA00045650"/>
    </source>
</evidence>
<evidence type="ECO:0000256" key="7">
    <source>
        <dbReference type="ARBA" id="ARBA00044271"/>
    </source>
</evidence>
<evidence type="ECO:0000256" key="8">
    <source>
        <dbReference type="ARBA" id="ARBA00044349"/>
    </source>
</evidence>
<dbReference type="EMBL" id="CP089982">
    <property type="protein sequence ID" value="WXA98553.1"/>
    <property type="molecule type" value="Genomic_DNA"/>
</dbReference>
<dbReference type="InterPro" id="IPR036291">
    <property type="entry name" value="NAD(P)-bd_dom_sf"/>
</dbReference>
<protein>
    <recommendedName>
        <fullName evidence="6">NADP-dependent 3-hydroxy acid dehydrogenase YdfG</fullName>
        <ecNumber evidence="4">1.1.1.298</ecNumber>
        <ecNumber evidence="5">1.1.1.381</ecNumber>
    </recommendedName>
    <alternativeName>
        <fullName evidence="8">L-allo-threonine dehydrogenase</fullName>
    </alternativeName>
    <alternativeName>
        <fullName evidence="7">Malonic semialdehyde reductase</fullName>
    </alternativeName>
</protein>
<keyword evidence="13" id="KW-1185">Reference proteome</keyword>
<organism evidence="12 13">
    <name type="scientific">Pendulispora brunnea</name>
    <dbReference type="NCBI Taxonomy" id="2905690"/>
    <lineage>
        <taxon>Bacteria</taxon>
        <taxon>Pseudomonadati</taxon>
        <taxon>Myxococcota</taxon>
        <taxon>Myxococcia</taxon>
        <taxon>Myxococcales</taxon>
        <taxon>Sorangiineae</taxon>
        <taxon>Pendulisporaceae</taxon>
        <taxon>Pendulispora</taxon>
    </lineage>
</organism>
<evidence type="ECO:0000256" key="3">
    <source>
        <dbReference type="ARBA" id="ARBA00043812"/>
    </source>
</evidence>
<accession>A0ABZ2KIR7</accession>